<evidence type="ECO:0000256" key="5">
    <source>
        <dbReference type="ARBA" id="ARBA00037900"/>
    </source>
</evidence>
<dbReference type="SUPFAM" id="SSF52499">
    <property type="entry name" value="Isochorismatase-like hydrolases"/>
    <property type="match status" value="1"/>
</dbReference>
<evidence type="ECO:0000256" key="6">
    <source>
        <dbReference type="ARBA" id="ARBA00039017"/>
    </source>
</evidence>
<protein>
    <recommendedName>
        <fullName evidence="6">nicotinamidase</fullName>
        <ecNumber evidence="6">3.5.1.19</ecNumber>
    </recommendedName>
    <alternativeName>
        <fullName evidence="7">Nicotinamide deamidase</fullName>
    </alternativeName>
</protein>
<keyword evidence="10" id="KW-1185">Reference proteome</keyword>
<dbReference type="InterPro" id="IPR000868">
    <property type="entry name" value="Isochorismatase-like_dom"/>
</dbReference>
<reference evidence="9 10" key="1">
    <citation type="submission" date="2023-08" db="EMBL/GenBank/DDBJ databases">
        <title>Arthrobacter horti sp. nov., isolated from forest soil.</title>
        <authorList>
            <person name="Park M."/>
        </authorList>
    </citation>
    <scope>NUCLEOTIDE SEQUENCE [LARGE SCALE GENOMIC DNA]</scope>
    <source>
        <strain evidence="9 10">YJM1</strain>
    </source>
</reference>
<dbReference type="PANTHER" id="PTHR11080">
    <property type="entry name" value="PYRAZINAMIDASE/NICOTINAMIDASE"/>
    <property type="match status" value="1"/>
</dbReference>
<dbReference type="RefSeq" id="WP_305997416.1">
    <property type="nucleotide sequence ID" value="NZ_JAVALS010000014.1"/>
</dbReference>
<comment type="caution">
    <text evidence="9">The sequence shown here is derived from an EMBL/GenBank/DDBJ whole genome shotgun (WGS) entry which is preliminary data.</text>
</comment>
<dbReference type="InterPro" id="IPR052347">
    <property type="entry name" value="Isochorismatase_Nicotinamidase"/>
</dbReference>
<evidence type="ECO:0000256" key="1">
    <source>
        <dbReference type="ARBA" id="ARBA00006336"/>
    </source>
</evidence>
<organism evidence="9 10">
    <name type="scientific">Arthrobacter horti</name>
    <dbReference type="NCBI Taxonomy" id="3068273"/>
    <lineage>
        <taxon>Bacteria</taxon>
        <taxon>Bacillati</taxon>
        <taxon>Actinomycetota</taxon>
        <taxon>Actinomycetes</taxon>
        <taxon>Micrococcales</taxon>
        <taxon>Micrococcaceae</taxon>
        <taxon>Arthrobacter</taxon>
    </lineage>
</organism>
<dbReference type="EC" id="3.5.1.19" evidence="6"/>
<evidence type="ECO:0000256" key="2">
    <source>
        <dbReference type="ARBA" id="ARBA00022642"/>
    </source>
</evidence>
<keyword evidence="4" id="KW-0378">Hydrolase</keyword>
<evidence type="ECO:0000259" key="8">
    <source>
        <dbReference type="Pfam" id="PF00857"/>
    </source>
</evidence>
<evidence type="ECO:0000256" key="7">
    <source>
        <dbReference type="ARBA" id="ARBA00043224"/>
    </source>
</evidence>
<evidence type="ECO:0000313" key="9">
    <source>
        <dbReference type="EMBL" id="MDP5228370.1"/>
    </source>
</evidence>
<gene>
    <name evidence="9" type="ORF">Q9R02_14495</name>
</gene>
<evidence type="ECO:0000313" key="10">
    <source>
        <dbReference type="Proteomes" id="UP001232725"/>
    </source>
</evidence>
<dbReference type="Proteomes" id="UP001232725">
    <property type="component" value="Unassembled WGS sequence"/>
</dbReference>
<feature type="domain" description="Isochorismatase-like" evidence="8">
    <location>
        <begin position="4"/>
        <end position="111"/>
    </location>
</feature>
<comment type="pathway">
    <text evidence="5">Cofactor biosynthesis; nicotinate biosynthesis; nicotinate from nicotinamide: step 1/1.</text>
</comment>
<accession>A0ABT9IS12</accession>
<comment type="similarity">
    <text evidence="1">Belongs to the isochorismatase family.</text>
</comment>
<dbReference type="Gene3D" id="3.40.50.850">
    <property type="entry name" value="Isochorismatase-like"/>
    <property type="match status" value="1"/>
</dbReference>
<dbReference type="InterPro" id="IPR036380">
    <property type="entry name" value="Isochorismatase-like_sf"/>
</dbReference>
<keyword evidence="3" id="KW-0479">Metal-binding</keyword>
<dbReference type="EMBL" id="JAVALS010000014">
    <property type="protein sequence ID" value="MDP5228370.1"/>
    <property type="molecule type" value="Genomic_DNA"/>
</dbReference>
<proteinExistence type="inferred from homology"/>
<name>A0ABT9IS12_9MICC</name>
<dbReference type="Pfam" id="PF00857">
    <property type="entry name" value="Isochorismatase"/>
    <property type="match status" value="2"/>
</dbReference>
<sequence length="204" mass="21820">MSKALIIVDVQNDFCEGGALAVDGGAAVAAAISEHLDEHGHLYDHVVATQDWHVDPGSHFSDTPDFQDSWPPHCRAGSHGAELHPDLEQEFIEAVFRKGRYAAAYSGFEGLLAPEDAVISGERQPGSLPSEEEDGETLDEWLQGNDVDELVVVGLATDHCVRATALDGVQAGYSVTVLRELTASVADDPEPTFDELEDAGVEVV</sequence>
<keyword evidence="2" id="KW-0662">Pyridine nucleotide biosynthesis</keyword>
<evidence type="ECO:0000256" key="4">
    <source>
        <dbReference type="ARBA" id="ARBA00022801"/>
    </source>
</evidence>
<evidence type="ECO:0000256" key="3">
    <source>
        <dbReference type="ARBA" id="ARBA00022723"/>
    </source>
</evidence>
<dbReference type="PANTHER" id="PTHR11080:SF2">
    <property type="entry name" value="LD05707P"/>
    <property type="match status" value="1"/>
</dbReference>
<feature type="domain" description="Isochorismatase-like" evidence="8">
    <location>
        <begin position="135"/>
        <end position="189"/>
    </location>
</feature>